<reference evidence="1 2" key="1">
    <citation type="journal article" date="2011" name="J. Bacteriol.">
        <title>Complete genome sequence of Burkholderia rhizoxinica, an endosymbiont of Rhizopus microsporus.</title>
        <authorList>
            <person name="Lackner G."/>
            <person name="Moebius N."/>
            <person name="Partida-Martinez L."/>
            <person name="Hertweck C."/>
        </authorList>
    </citation>
    <scope>NUCLEOTIDE SEQUENCE [LARGE SCALE GENOMIC DNA]</scope>
    <source>
        <strain evidence="2">DSM 19002 / CIP 109453 / HKI 454</strain>
    </source>
</reference>
<dbReference type="RefSeq" id="WP_013434731.1">
    <property type="nucleotide sequence ID" value="NC_014722.1"/>
</dbReference>
<dbReference type="eggNOG" id="COG3385">
    <property type="taxonomic scope" value="Bacteria"/>
</dbReference>
<dbReference type="HOGENOM" id="CLU_1944698_0_0_4"/>
<gene>
    <name evidence="1" type="ordered locus">RBRH_01166</name>
</gene>
<sequence length="129" mass="14797">MSFVSKRAIAQARQRTGAAPLAWFFRESARNWVAQDQAQYLFKGLWLFAMDGTTLRTTDSALNRKHFGSSSATHERVGRNTRWEALSGEPGDQIVRMRERLKQLPNEKRPGRSGTRAVKSRSFRYTFST</sequence>
<accession>E5APG5</accession>
<protein>
    <submittedName>
        <fullName evidence="1">Transposase</fullName>
    </submittedName>
</protein>
<evidence type="ECO:0000313" key="2">
    <source>
        <dbReference type="Proteomes" id="UP000007437"/>
    </source>
</evidence>
<evidence type="ECO:0000313" key="1">
    <source>
        <dbReference type="EMBL" id="CBW74497.1"/>
    </source>
</evidence>
<proteinExistence type="predicted"/>
<dbReference type="KEGG" id="brh:RBRH_01166"/>
<organism evidence="1 2">
    <name type="scientific">Mycetohabitans rhizoxinica (strain DSM 19002 / CIP 109453 / HKI 454)</name>
    <name type="common">Paraburkholderia rhizoxinica</name>
    <dbReference type="NCBI Taxonomy" id="882378"/>
    <lineage>
        <taxon>Bacteria</taxon>
        <taxon>Pseudomonadati</taxon>
        <taxon>Pseudomonadota</taxon>
        <taxon>Betaproteobacteria</taxon>
        <taxon>Burkholderiales</taxon>
        <taxon>Burkholderiaceae</taxon>
        <taxon>Mycetohabitans</taxon>
    </lineage>
</organism>
<dbReference type="AlphaFoldDB" id="E5APG5"/>
<dbReference type="Proteomes" id="UP000007437">
    <property type="component" value="Chromosome"/>
</dbReference>
<name>E5APG5_MYCRK</name>
<dbReference type="EMBL" id="FR687359">
    <property type="protein sequence ID" value="CBW74497.1"/>
    <property type="molecule type" value="Genomic_DNA"/>
</dbReference>